<dbReference type="Gene3D" id="3.40.50.300">
    <property type="entry name" value="P-loop containing nucleotide triphosphate hydrolases"/>
    <property type="match status" value="1"/>
</dbReference>
<dbReference type="HOGENOM" id="CLU_1808063_0_0_1"/>
<proteinExistence type="predicted"/>
<organism evidence="1">
    <name type="scientific">Magallana gigas</name>
    <name type="common">Pacific oyster</name>
    <name type="synonym">Crassostrea gigas</name>
    <dbReference type="NCBI Taxonomy" id="29159"/>
    <lineage>
        <taxon>Eukaryota</taxon>
        <taxon>Metazoa</taxon>
        <taxon>Spiralia</taxon>
        <taxon>Lophotrochozoa</taxon>
        <taxon>Mollusca</taxon>
        <taxon>Bivalvia</taxon>
        <taxon>Autobranchia</taxon>
        <taxon>Pteriomorphia</taxon>
        <taxon>Ostreida</taxon>
        <taxon>Ostreoidea</taxon>
        <taxon>Ostreidae</taxon>
        <taxon>Magallana</taxon>
    </lineage>
</organism>
<dbReference type="InterPro" id="IPR027417">
    <property type="entry name" value="P-loop_NTPase"/>
</dbReference>
<name>K1R6N5_MAGGI</name>
<sequence length="143" mass="16720">MKWLHNQNEIAIQFVLSDEFSHLRPEQRQALLHEGTGPRVISAFVEIIFDNSDNRIPINQMATAPDSQRIKLLREVAGTKVYDERKEESKNARDSITRWVIKRNEKCRKLARRRIIAIKVVTIGTNKRKLVKELRFLKTGLCK</sequence>
<protein>
    <submittedName>
        <fullName evidence="1">Structural maintenance of chromosomes protein 3</fullName>
    </submittedName>
</protein>
<evidence type="ECO:0000313" key="1">
    <source>
        <dbReference type="EMBL" id="EKC29606.1"/>
    </source>
</evidence>
<gene>
    <name evidence="1" type="ORF">CGI_10027393</name>
</gene>
<dbReference type="AlphaFoldDB" id="K1R6N5"/>
<dbReference type="EMBL" id="JH819194">
    <property type="protein sequence ID" value="EKC29606.1"/>
    <property type="molecule type" value="Genomic_DNA"/>
</dbReference>
<dbReference type="PANTHER" id="PTHR43977">
    <property type="entry name" value="STRUCTURAL MAINTENANCE OF CHROMOSOMES PROTEIN 3"/>
    <property type="match status" value="1"/>
</dbReference>
<reference evidence="1" key="1">
    <citation type="journal article" date="2012" name="Nature">
        <title>The oyster genome reveals stress adaptation and complexity of shell formation.</title>
        <authorList>
            <person name="Zhang G."/>
            <person name="Fang X."/>
            <person name="Guo X."/>
            <person name="Li L."/>
            <person name="Luo R."/>
            <person name="Xu F."/>
            <person name="Yang P."/>
            <person name="Zhang L."/>
            <person name="Wang X."/>
            <person name="Qi H."/>
            <person name="Xiong Z."/>
            <person name="Que H."/>
            <person name="Xie Y."/>
            <person name="Holland P.W."/>
            <person name="Paps J."/>
            <person name="Zhu Y."/>
            <person name="Wu F."/>
            <person name="Chen Y."/>
            <person name="Wang J."/>
            <person name="Peng C."/>
            <person name="Meng J."/>
            <person name="Yang L."/>
            <person name="Liu J."/>
            <person name="Wen B."/>
            <person name="Zhang N."/>
            <person name="Huang Z."/>
            <person name="Zhu Q."/>
            <person name="Feng Y."/>
            <person name="Mount A."/>
            <person name="Hedgecock D."/>
            <person name="Xu Z."/>
            <person name="Liu Y."/>
            <person name="Domazet-Loso T."/>
            <person name="Du Y."/>
            <person name="Sun X."/>
            <person name="Zhang S."/>
            <person name="Liu B."/>
            <person name="Cheng P."/>
            <person name="Jiang X."/>
            <person name="Li J."/>
            <person name="Fan D."/>
            <person name="Wang W."/>
            <person name="Fu W."/>
            <person name="Wang T."/>
            <person name="Wang B."/>
            <person name="Zhang J."/>
            <person name="Peng Z."/>
            <person name="Li Y."/>
            <person name="Li N."/>
            <person name="Wang J."/>
            <person name="Chen M."/>
            <person name="He Y."/>
            <person name="Tan F."/>
            <person name="Song X."/>
            <person name="Zheng Q."/>
            <person name="Huang R."/>
            <person name="Yang H."/>
            <person name="Du X."/>
            <person name="Chen L."/>
            <person name="Yang M."/>
            <person name="Gaffney P.M."/>
            <person name="Wang S."/>
            <person name="Luo L."/>
            <person name="She Z."/>
            <person name="Ming Y."/>
            <person name="Huang W."/>
            <person name="Zhang S."/>
            <person name="Huang B."/>
            <person name="Zhang Y."/>
            <person name="Qu T."/>
            <person name="Ni P."/>
            <person name="Miao G."/>
            <person name="Wang J."/>
            <person name="Wang Q."/>
            <person name="Steinberg C.E."/>
            <person name="Wang H."/>
            <person name="Li N."/>
            <person name="Qian L."/>
            <person name="Zhang G."/>
            <person name="Li Y."/>
            <person name="Yang H."/>
            <person name="Liu X."/>
            <person name="Wang J."/>
            <person name="Yin Y."/>
            <person name="Wang J."/>
        </authorList>
    </citation>
    <scope>NUCLEOTIDE SEQUENCE [LARGE SCALE GENOMIC DNA]</scope>
    <source>
        <strain evidence="1">05x7-T-G4-1.051#20</strain>
    </source>
</reference>
<accession>K1R6N5</accession>
<dbReference type="InParanoid" id="K1R6N5"/>